<dbReference type="OrthoDB" id="660555at2759"/>
<protein>
    <recommendedName>
        <fullName evidence="8">Leucine-rich repeat-containing N-terminal plant-type domain-containing protein</fullName>
    </recommendedName>
</protein>
<evidence type="ECO:0000313" key="7">
    <source>
        <dbReference type="Proteomes" id="UP000266841"/>
    </source>
</evidence>
<reference evidence="6 7" key="1">
    <citation type="journal article" date="2012" name="Genome Biol.">
        <title>Genome and low-iron response of an oceanic diatom adapted to chronic iron limitation.</title>
        <authorList>
            <person name="Lommer M."/>
            <person name="Specht M."/>
            <person name="Roy A.S."/>
            <person name="Kraemer L."/>
            <person name="Andreson R."/>
            <person name="Gutowska M.A."/>
            <person name="Wolf J."/>
            <person name="Bergner S.V."/>
            <person name="Schilhabel M.B."/>
            <person name="Klostermeier U.C."/>
            <person name="Beiko R.G."/>
            <person name="Rosenstiel P."/>
            <person name="Hippler M."/>
            <person name="Laroche J."/>
        </authorList>
    </citation>
    <scope>NUCLEOTIDE SEQUENCE [LARGE SCALE GENOMIC DNA]</scope>
    <source>
        <strain evidence="6 7">CCMP1005</strain>
    </source>
</reference>
<accession>K0S3A7</accession>
<evidence type="ECO:0000256" key="2">
    <source>
        <dbReference type="ARBA" id="ARBA00022729"/>
    </source>
</evidence>
<dbReference type="PANTHER" id="PTHR48054">
    <property type="entry name" value="RECEPTOR KINASE-LIKE PROTEIN XA21"/>
    <property type="match status" value="1"/>
</dbReference>
<dbReference type="EMBL" id="AGNL01037877">
    <property type="protein sequence ID" value="EJK53387.1"/>
    <property type="molecule type" value="Genomic_DNA"/>
</dbReference>
<gene>
    <name evidence="6" type="ORF">THAOC_27192</name>
</gene>
<feature type="transmembrane region" description="Helical" evidence="5">
    <location>
        <begin position="354"/>
        <end position="376"/>
    </location>
</feature>
<dbReference type="Pfam" id="PF00560">
    <property type="entry name" value="LRR_1"/>
    <property type="match status" value="1"/>
</dbReference>
<dbReference type="FunFam" id="3.80.10.10:FF:000400">
    <property type="entry name" value="Nuclear pore complex protein NUP107"/>
    <property type="match status" value="1"/>
</dbReference>
<name>K0S3A7_THAOC</name>
<sequence length="485" mass="54759">MCPVERSALKRIYDAAKGREWTEDTKVDSDGIAVAWLDEYKSHCKWLGVSCDTSGHVIGLNLMNNALSGKLSESIGKLAFLEVLDVRDNNLKGYIPSQIGSLSNLRDLLLSYNGFIGEAPGELGELQNLERVHLHSNRIVGRIPPIKVLNATEFSFISDCGVPSAFNDPLQCDFCGMCCNLDEDCFPAKEKLFLRFKVRGADNYSEFLWVATLIFIGVCYLLWCLFYLIDRHKKCNTVSERRVSSVVRDEKYALETVGIESVYSFLLAESKLAWLIALGTIVLQVCVSDDLSDFIYTWKCPRDSLDCDDWGDLDSTGWAVFVLLMVAFLLKDLINGIKMIAYSAKERHTLRTKLRFFVGGVVLSMITIYIFWVSAIYNHAIATSNTEIIINSVAILFIMEIDECFYALIDGINKSWVDRVSGRDEHEQENDTELERLKLEVNELKGQVLEQLLIIHQLLEHSGIAQPQGEAPHVKDNSNKLSECY</sequence>
<dbReference type="GO" id="GO:0016020">
    <property type="term" value="C:membrane"/>
    <property type="evidence" value="ECO:0007669"/>
    <property type="project" value="UniProtKB-SubCell"/>
</dbReference>
<evidence type="ECO:0000256" key="4">
    <source>
        <dbReference type="ARBA" id="ARBA00023136"/>
    </source>
</evidence>
<evidence type="ECO:0000256" key="5">
    <source>
        <dbReference type="SAM" id="Phobius"/>
    </source>
</evidence>
<keyword evidence="2" id="KW-0732">Signal</keyword>
<feature type="transmembrane region" description="Helical" evidence="5">
    <location>
        <begin position="272"/>
        <end position="296"/>
    </location>
</feature>
<keyword evidence="4 5" id="KW-0472">Membrane</keyword>
<comment type="subcellular location">
    <subcellularLocation>
        <location evidence="1">Membrane</location>
    </subcellularLocation>
</comment>
<dbReference type="Gene3D" id="3.80.10.10">
    <property type="entry name" value="Ribonuclease Inhibitor"/>
    <property type="match status" value="1"/>
</dbReference>
<keyword evidence="5" id="KW-0812">Transmembrane</keyword>
<dbReference type="AlphaFoldDB" id="K0S3A7"/>
<keyword evidence="5" id="KW-1133">Transmembrane helix</keyword>
<proteinExistence type="predicted"/>
<evidence type="ECO:0000313" key="6">
    <source>
        <dbReference type="EMBL" id="EJK53387.1"/>
    </source>
</evidence>
<dbReference type="InterPro" id="IPR052592">
    <property type="entry name" value="LRR-RLK"/>
</dbReference>
<feature type="transmembrane region" description="Helical" evidence="5">
    <location>
        <begin position="207"/>
        <end position="229"/>
    </location>
</feature>
<evidence type="ECO:0000256" key="3">
    <source>
        <dbReference type="ARBA" id="ARBA00022737"/>
    </source>
</evidence>
<dbReference type="SUPFAM" id="SSF52058">
    <property type="entry name" value="L domain-like"/>
    <property type="match status" value="1"/>
</dbReference>
<dbReference type="eggNOG" id="ENOG502QPJ2">
    <property type="taxonomic scope" value="Eukaryota"/>
</dbReference>
<dbReference type="InterPro" id="IPR032675">
    <property type="entry name" value="LRR_dom_sf"/>
</dbReference>
<dbReference type="Proteomes" id="UP000266841">
    <property type="component" value="Unassembled WGS sequence"/>
</dbReference>
<dbReference type="InterPro" id="IPR001611">
    <property type="entry name" value="Leu-rich_rpt"/>
</dbReference>
<organism evidence="6 7">
    <name type="scientific">Thalassiosira oceanica</name>
    <name type="common">Marine diatom</name>
    <dbReference type="NCBI Taxonomy" id="159749"/>
    <lineage>
        <taxon>Eukaryota</taxon>
        <taxon>Sar</taxon>
        <taxon>Stramenopiles</taxon>
        <taxon>Ochrophyta</taxon>
        <taxon>Bacillariophyta</taxon>
        <taxon>Coscinodiscophyceae</taxon>
        <taxon>Thalassiosirophycidae</taxon>
        <taxon>Thalassiosirales</taxon>
        <taxon>Thalassiosiraceae</taxon>
        <taxon>Thalassiosira</taxon>
    </lineage>
</organism>
<evidence type="ECO:0000256" key="1">
    <source>
        <dbReference type="ARBA" id="ARBA00004370"/>
    </source>
</evidence>
<feature type="transmembrane region" description="Helical" evidence="5">
    <location>
        <begin position="316"/>
        <end position="334"/>
    </location>
</feature>
<evidence type="ECO:0008006" key="8">
    <source>
        <dbReference type="Google" id="ProtNLM"/>
    </source>
</evidence>
<keyword evidence="3" id="KW-0677">Repeat</keyword>
<comment type="caution">
    <text evidence="6">The sequence shown here is derived from an EMBL/GenBank/DDBJ whole genome shotgun (WGS) entry which is preliminary data.</text>
</comment>
<keyword evidence="7" id="KW-1185">Reference proteome</keyword>
<dbReference type="PANTHER" id="PTHR48054:SF82">
    <property type="entry name" value="LRR RECEPTOR-LIKE SERINE_THREONINE-PROTEIN KINASE FLS2"/>
    <property type="match status" value="1"/>
</dbReference>